<keyword evidence="5" id="KW-1185">Reference proteome</keyword>
<sequence>MGSDVLLGHTEERKPVFLRYGHRTKHVAVLGKSGYGKTTLLEHLVLEDMRSGTSAVVIDAHGDLTDRLISLAPAKAGNSLILVEPNSERPFGLNLYECPPDAKDEVVARTVGQAVEIFHKVMGVQGGGLLPVIDPGLRNTARLLIANGLTMAELPRLYADSAFRQAALHKVTNPYVRQYWQDYEAATPQRQQDKRDPILNKVGRFLEDELLYPMVSQPETTIPFKQVMNEGGTLILNLARLDRESISFVGMVFLSILSNLIHQRDQIPKSQRRRVHLYLDEYGRFATPTTRRMLQEVRTYELGITIAHQDLSQTPDEEALKVESLIVFQLSPEDAQAVAPIFAKPPPSSAMRQGISQHPLESLDQRPHPDPEVRRAVRNLVGGLHRLKEDFWAVMPRGPVVGSLPRHTPSVTAFFEDQASGRERTASYAYVDLDGGEISTALEGLNRLLVQVMEEGTPSQSHSKSLVDIVASLARGACGLSYFRYALDGTPERPCYDDHVKLLHLLSAYIQGCLGDVQKGDSPQRSAEGRFPPLERAMAAYDPGWAGKAEPDSYAQLLSYVVSTMTLYAVLARDPILIPFGSNEGQRSYADMQAEAEMEIRNLPPHVAYCKITDSAGKPCGYKIEASAPASIEEQAEQHYFDNQLRKALRISSKIRGAEPLDIHQFSGHSHDIGTYFRTDEFRKDMSRSMQEWRYGTTRKKRSPITSRPLEIEGVRSRSREHFGTARAQVEEESRRRREYFVEGHAGRKADHKNSGSLPVDRAQKPARAKLRGEQRQEQIPETNRSVLPPIGRRSPMRSGEAGAPRTGRSIASALDRLSSSGEMRVYELANELGVESAVVMEKLDHLNLFVRSPNSILKKSTVQALIDAFREHPES</sequence>
<reference evidence="5" key="1">
    <citation type="journal article" date="2019" name="Int. J. Syst. Evol. Microbiol.">
        <title>The Global Catalogue of Microorganisms (GCM) 10K type strain sequencing project: providing services to taxonomists for standard genome sequencing and annotation.</title>
        <authorList>
            <consortium name="The Broad Institute Genomics Platform"/>
            <consortium name="The Broad Institute Genome Sequencing Center for Infectious Disease"/>
            <person name="Wu L."/>
            <person name="Ma J."/>
        </authorList>
    </citation>
    <scope>NUCLEOTIDE SEQUENCE [LARGE SCALE GENOMIC DNA]</scope>
    <source>
        <strain evidence="5">JCM 4738</strain>
    </source>
</reference>
<dbReference type="InterPro" id="IPR051162">
    <property type="entry name" value="T4SS_component"/>
</dbReference>
<dbReference type="Gene3D" id="3.40.50.300">
    <property type="entry name" value="P-loop containing nucleotide triphosphate hydrolases"/>
    <property type="match status" value="2"/>
</dbReference>
<feature type="compositionally biased region" description="Basic and acidic residues" evidence="1">
    <location>
        <begin position="710"/>
        <end position="754"/>
    </location>
</feature>
<feature type="domain" description="Translation initiation factor IF-2 N-terminal" evidence="3">
    <location>
        <begin position="823"/>
        <end position="871"/>
    </location>
</feature>
<dbReference type="InterPro" id="IPR006847">
    <property type="entry name" value="IF2_N"/>
</dbReference>
<evidence type="ECO:0000313" key="5">
    <source>
        <dbReference type="Proteomes" id="UP000642673"/>
    </source>
</evidence>
<dbReference type="Pfam" id="PF04760">
    <property type="entry name" value="IF2_N"/>
    <property type="match status" value="1"/>
</dbReference>
<dbReference type="Pfam" id="PF01935">
    <property type="entry name" value="DUF87"/>
    <property type="match status" value="1"/>
</dbReference>
<comment type="caution">
    <text evidence="4">The sequence shown here is derived from an EMBL/GenBank/DDBJ whole genome shotgun (WGS) entry which is preliminary data.</text>
</comment>
<evidence type="ECO:0000313" key="4">
    <source>
        <dbReference type="EMBL" id="GHB60589.1"/>
    </source>
</evidence>
<dbReference type="InterPro" id="IPR002789">
    <property type="entry name" value="HerA_central"/>
</dbReference>
<organism evidence="4 5">
    <name type="scientific">Streptomyces cirratus</name>
    <dbReference type="NCBI Taxonomy" id="68187"/>
    <lineage>
        <taxon>Bacteria</taxon>
        <taxon>Bacillati</taxon>
        <taxon>Actinomycetota</taxon>
        <taxon>Actinomycetes</taxon>
        <taxon>Kitasatosporales</taxon>
        <taxon>Streptomycetaceae</taxon>
        <taxon>Streptomyces</taxon>
    </lineage>
</organism>
<dbReference type="PANTHER" id="PTHR30121:SF6">
    <property type="entry name" value="SLR6007 PROTEIN"/>
    <property type="match status" value="1"/>
</dbReference>
<dbReference type="Proteomes" id="UP000642673">
    <property type="component" value="Unassembled WGS sequence"/>
</dbReference>
<dbReference type="RefSeq" id="WP_190184933.1">
    <property type="nucleotide sequence ID" value="NZ_BMVP01000005.1"/>
</dbReference>
<dbReference type="EMBL" id="BMVP01000005">
    <property type="protein sequence ID" value="GHB60589.1"/>
    <property type="molecule type" value="Genomic_DNA"/>
</dbReference>
<protein>
    <submittedName>
        <fullName evidence="4">Uncharacterized protein</fullName>
    </submittedName>
</protein>
<dbReference type="CDD" id="cd01127">
    <property type="entry name" value="TrwB_TraG_TraD_VirD4"/>
    <property type="match status" value="2"/>
</dbReference>
<name>A0ABQ3ETH7_9ACTN</name>
<dbReference type="PANTHER" id="PTHR30121">
    <property type="entry name" value="UNCHARACTERIZED PROTEIN YJGR-RELATED"/>
    <property type="match status" value="1"/>
</dbReference>
<feature type="domain" description="Helicase HerA central" evidence="2">
    <location>
        <begin position="15"/>
        <end position="73"/>
    </location>
</feature>
<evidence type="ECO:0000256" key="1">
    <source>
        <dbReference type="SAM" id="MobiDB-lite"/>
    </source>
</evidence>
<dbReference type="InterPro" id="IPR027417">
    <property type="entry name" value="P-loop_NTPase"/>
</dbReference>
<proteinExistence type="predicted"/>
<accession>A0ABQ3ETH7</accession>
<gene>
    <name evidence="4" type="ORF">GCM10010347_33300</name>
</gene>
<dbReference type="Gene3D" id="1.10.10.2480">
    <property type="match status" value="1"/>
</dbReference>
<evidence type="ECO:0000259" key="3">
    <source>
        <dbReference type="Pfam" id="PF04760"/>
    </source>
</evidence>
<feature type="region of interest" description="Disordered" evidence="1">
    <location>
        <begin position="694"/>
        <end position="811"/>
    </location>
</feature>
<dbReference type="SUPFAM" id="SSF52540">
    <property type="entry name" value="P-loop containing nucleoside triphosphate hydrolases"/>
    <property type="match status" value="1"/>
</dbReference>
<evidence type="ECO:0000259" key="2">
    <source>
        <dbReference type="Pfam" id="PF01935"/>
    </source>
</evidence>